<dbReference type="EMBL" id="AP015037">
    <property type="protein sequence ID" value="BAT84127.1"/>
    <property type="molecule type" value="Genomic_DNA"/>
</dbReference>
<evidence type="ECO:0000313" key="1">
    <source>
        <dbReference type="EMBL" id="BAT84127.1"/>
    </source>
</evidence>
<gene>
    <name evidence="1" type="primary">Vigan.04G140600</name>
    <name evidence="1" type="ORF">VIGAN_04140600</name>
</gene>
<organism evidence="1 2">
    <name type="scientific">Vigna angularis var. angularis</name>
    <dbReference type="NCBI Taxonomy" id="157739"/>
    <lineage>
        <taxon>Eukaryota</taxon>
        <taxon>Viridiplantae</taxon>
        <taxon>Streptophyta</taxon>
        <taxon>Embryophyta</taxon>
        <taxon>Tracheophyta</taxon>
        <taxon>Spermatophyta</taxon>
        <taxon>Magnoliopsida</taxon>
        <taxon>eudicotyledons</taxon>
        <taxon>Gunneridae</taxon>
        <taxon>Pentapetalae</taxon>
        <taxon>rosids</taxon>
        <taxon>fabids</taxon>
        <taxon>Fabales</taxon>
        <taxon>Fabaceae</taxon>
        <taxon>Papilionoideae</taxon>
        <taxon>50 kb inversion clade</taxon>
        <taxon>NPAAA clade</taxon>
        <taxon>indigoferoid/millettioid clade</taxon>
        <taxon>Phaseoleae</taxon>
        <taxon>Vigna</taxon>
    </lineage>
</organism>
<proteinExistence type="predicted"/>
<dbReference type="Proteomes" id="UP000291084">
    <property type="component" value="Chromosome 4"/>
</dbReference>
<evidence type="ECO:0000313" key="2">
    <source>
        <dbReference type="Proteomes" id="UP000291084"/>
    </source>
</evidence>
<protein>
    <submittedName>
        <fullName evidence="1">Uncharacterized protein</fullName>
    </submittedName>
</protein>
<sequence>MCFLNQRAPHFTLNAACSRCSCVLNLQQRNEESINHRVRHFSKKNVTSLLVFKSQNEKLLLSLHVHTNAAPSLITIHFSFLNEKCASFKKEEKPLDMTLDTVQR</sequence>
<name>A0A0S3RUM5_PHAAN</name>
<keyword evidence="2" id="KW-1185">Reference proteome</keyword>
<accession>A0A0S3RUM5</accession>
<reference evidence="1 2" key="1">
    <citation type="journal article" date="2015" name="Sci. Rep.">
        <title>The power of single molecule real-time sequencing technology in the de novo assembly of a eukaryotic genome.</title>
        <authorList>
            <person name="Sakai H."/>
            <person name="Naito K."/>
            <person name="Ogiso-Tanaka E."/>
            <person name="Takahashi Y."/>
            <person name="Iseki K."/>
            <person name="Muto C."/>
            <person name="Satou K."/>
            <person name="Teruya K."/>
            <person name="Shiroma A."/>
            <person name="Shimoji M."/>
            <person name="Hirano T."/>
            <person name="Itoh T."/>
            <person name="Kaga A."/>
            <person name="Tomooka N."/>
        </authorList>
    </citation>
    <scope>NUCLEOTIDE SEQUENCE [LARGE SCALE GENOMIC DNA]</scope>
    <source>
        <strain evidence="2">cv. Shumari</strain>
    </source>
</reference>
<dbReference type="AlphaFoldDB" id="A0A0S3RUM5"/>